<accession>A0ACB8AD95</accession>
<evidence type="ECO:0000313" key="1">
    <source>
        <dbReference type="EMBL" id="KAH7911073.1"/>
    </source>
</evidence>
<dbReference type="EMBL" id="MU267690">
    <property type="protein sequence ID" value="KAH7911073.1"/>
    <property type="molecule type" value="Genomic_DNA"/>
</dbReference>
<sequence length="686" mass="74341">MAENSADIGWLVADSEDEDAYNNDRISDELSLGPSNALGRDGGTSTIQTATFTTRSVATPPRLHSPDITSASLFTPVQPIPALSTISPSTSRATISTTNRPRPRPRPKVQSGKPFVSAYDELSSNNNATASSSTSASNIAMFSSVNPAMSTDPITNTTINSSNIPESLADGYSPDIAERAKMRSRKARDKSATNQSRTDMPPPKKAVYRPSTQEEVIELTDNDTSDDELYLRPPPKRQKSQKAVKSNMSPKSSSADRPPAVDLHFDALDSSLPIPQNDHAPPSQPPASTMPTVPPSTPPQIHPSSPLSSPAITRKRKRIQRAPEWDADSLNMDDKVNKQPSPPIPEPPPFFASSSSAPAPTADVPEIMPPPTTTRKGKKPRAPPKNKKEPKAAAKGKGKKKAQKQVDEPADETPRTQSSPVSAAIERPLSPVPSSEAEDEFRTLESDPDDVPATKSRAQSKKMPAPKLTAKQKGKRRAVLSDAEDEDDTHSNISPEPPRTKSRQVRKESPIPNDLEADEAALPDHIPDDVDPGGGSSQGNFLSDYQQISKTSANPAKSTPLPAKMPHRSFSVAAKSTPMSELIKRVNSRPNSPFANPRSSGTAYSSSLKSSRSLLSKIAPLHMNRRTPPPPLPKPPPPKKTKKQIQMEERIEEELAETVEGWSCMTDEERRDLRRARIEVELGGYD</sequence>
<evidence type="ECO:0000313" key="2">
    <source>
        <dbReference type="Proteomes" id="UP000790377"/>
    </source>
</evidence>
<comment type="caution">
    <text evidence="1">The sequence shown here is derived from an EMBL/GenBank/DDBJ whole genome shotgun (WGS) entry which is preliminary data.</text>
</comment>
<organism evidence="1 2">
    <name type="scientific">Hygrophoropsis aurantiaca</name>
    <dbReference type="NCBI Taxonomy" id="72124"/>
    <lineage>
        <taxon>Eukaryota</taxon>
        <taxon>Fungi</taxon>
        <taxon>Dikarya</taxon>
        <taxon>Basidiomycota</taxon>
        <taxon>Agaricomycotina</taxon>
        <taxon>Agaricomycetes</taxon>
        <taxon>Agaricomycetidae</taxon>
        <taxon>Boletales</taxon>
        <taxon>Coniophorineae</taxon>
        <taxon>Hygrophoropsidaceae</taxon>
        <taxon>Hygrophoropsis</taxon>
    </lineage>
</organism>
<keyword evidence="2" id="KW-1185">Reference proteome</keyword>
<name>A0ACB8AD95_9AGAM</name>
<proteinExistence type="predicted"/>
<gene>
    <name evidence="1" type="ORF">BJ138DRAFT_1126322</name>
</gene>
<reference evidence="1" key="1">
    <citation type="journal article" date="2021" name="New Phytol.">
        <title>Evolutionary innovations through gain and loss of genes in the ectomycorrhizal Boletales.</title>
        <authorList>
            <person name="Wu G."/>
            <person name="Miyauchi S."/>
            <person name="Morin E."/>
            <person name="Kuo A."/>
            <person name="Drula E."/>
            <person name="Varga T."/>
            <person name="Kohler A."/>
            <person name="Feng B."/>
            <person name="Cao Y."/>
            <person name="Lipzen A."/>
            <person name="Daum C."/>
            <person name="Hundley H."/>
            <person name="Pangilinan J."/>
            <person name="Johnson J."/>
            <person name="Barry K."/>
            <person name="LaButti K."/>
            <person name="Ng V."/>
            <person name="Ahrendt S."/>
            <person name="Min B."/>
            <person name="Choi I.G."/>
            <person name="Park H."/>
            <person name="Plett J.M."/>
            <person name="Magnuson J."/>
            <person name="Spatafora J.W."/>
            <person name="Nagy L.G."/>
            <person name="Henrissat B."/>
            <person name="Grigoriev I.V."/>
            <person name="Yang Z.L."/>
            <person name="Xu J."/>
            <person name="Martin F.M."/>
        </authorList>
    </citation>
    <scope>NUCLEOTIDE SEQUENCE</scope>
    <source>
        <strain evidence="1">ATCC 28755</strain>
    </source>
</reference>
<dbReference type="Proteomes" id="UP000790377">
    <property type="component" value="Unassembled WGS sequence"/>
</dbReference>
<protein>
    <submittedName>
        <fullName evidence="1">Uncharacterized protein</fullName>
    </submittedName>
</protein>